<feature type="domain" description="GLAA-B beta-barrel" evidence="9">
    <location>
        <begin position="344"/>
        <end position="410"/>
    </location>
</feature>
<evidence type="ECO:0000256" key="6">
    <source>
        <dbReference type="ARBA" id="ARBA00023295"/>
    </source>
</evidence>
<feature type="signal peptide" evidence="7">
    <location>
        <begin position="1"/>
        <end position="22"/>
    </location>
</feature>
<feature type="chain" id="PRO_5002767370" evidence="7">
    <location>
        <begin position="23"/>
        <end position="610"/>
    </location>
</feature>
<dbReference type="eggNOG" id="COG5434">
    <property type="taxonomic scope" value="Bacteria"/>
</dbReference>
<dbReference type="Gene3D" id="2.160.20.10">
    <property type="entry name" value="Single-stranded right-handed beta-helix, Pectin lyase-like"/>
    <property type="match status" value="2"/>
</dbReference>
<dbReference type="Pfam" id="PF23764">
    <property type="entry name" value="Beta-barrel_GLAA-B_II"/>
    <property type="match status" value="1"/>
</dbReference>
<dbReference type="KEGG" id="swd:Swoo_1248"/>
<dbReference type="EMBL" id="CP000961">
    <property type="protein sequence ID" value="ACA85540.1"/>
    <property type="molecule type" value="Genomic_DNA"/>
</dbReference>
<reference evidence="10 11" key="1">
    <citation type="submission" date="2008-02" db="EMBL/GenBank/DDBJ databases">
        <title>Complete sequence of Shewanella woodyi ATCC 51908.</title>
        <authorList>
            <consortium name="US DOE Joint Genome Institute"/>
            <person name="Copeland A."/>
            <person name="Lucas S."/>
            <person name="Lapidus A."/>
            <person name="Glavina del Rio T."/>
            <person name="Dalin E."/>
            <person name="Tice H."/>
            <person name="Bruce D."/>
            <person name="Goodwin L."/>
            <person name="Pitluck S."/>
            <person name="Sims D."/>
            <person name="Brettin T."/>
            <person name="Detter J.C."/>
            <person name="Han C."/>
            <person name="Kuske C.R."/>
            <person name="Schmutz J."/>
            <person name="Larimer F."/>
            <person name="Land M."/>
            <person name="Hauser L."/>
            <person name="Kyrpides N."/>
            <person name="Lykidis A."/>
            <person name="Zhao J.-S."/>
            <person name="Richardson P."/>
        </authorList>
    </citation>
    <scope>NUCLEOTIDE SEQUENCE [LARGE SCALE GENOMIC DNA]</scope>
    <source>
        <strain evidence="11">ATCC 51908 / MS32</strain>
    </source>
</reference>
<dbReference type="AlphaFoldDB" id="B1KI62"/>
<dbReference type="STRING" id="392500.Swoo_1248"/>
<evidence type="ECO:0000256" key="1">
    <source>
        <dbReference type="ARBA" id="ARBA00001255"/>
    </source>
</evidence>
<evidence type="ECO:0000256" key="5">
    <source>
        <dbReference type="ARBA" id="ARBA00022801"/>
    </source>
</evidence>
<dbReference type="InterPro" id="IPR012334">
    <property type="entry name" value="Pectin_lyas_fold"/>
</dbReference>
<gene>
    <name evidence="10" type="ordered locus">Swoo_1248</name>
</gene>
<keyword evidence="5" id="KW-0378">Hydrolase</keyword>
<dbReference type="Pfam" id="PF23763">
    <property type="entry name" value="Beta-barrel_GLAA-B_I"/>
    <property type="match status" value="1"/>
</dbReference>
<comment type="catalytic activity">
    <reaction evidence="1">
        <text>Hydrolysis of terminal, non-reducing alpha-D-galactose residues in alpha-D-galactosides, including galactose oligosaccharides, galactomannans and galactolipids.</text>
        <dbReference type="EC" id="3.2.1.22"/>
    </reaction>
</comment>
<name>B1KI62_SHEWM</name>
<dbReference type="Proteomes" id="UP000002168">
    <property type="component" value="Chromosome"/>
</dbReference>
<dbReference type="InterPro" id="IPR057275">
    <property type="entry name" value="Beta-barrel_GLAA-B_I"/>
</dbReference>
<keyword evidence="11" id="KW-1185">Reference proteome</keyword>
<evidence type="ECO:0000313" key="10">
    <source>
        <dbReference type="EMBL" id="ACA85540.1"/>
    </source>
</evidence>
<organism evidence="10 11">
    <name type="scientific">Shewanella woodyi (strain ATCC 51908 / MS32)</name>
    <dbReference type="NCBI Taxonomy" id="392500"/>
    <lineage>
        <taxon>Bacteria</taxon>
        <taxon>Pseudomonadati</taxon>
        <taxon>Pseudomonadota</taxon>
        <taxon>Gammaproteobacteria</taxon>
        <taxon>Alteromonadales</taxon>
        <taxon>Shewanellaceae</taxon>
        <taxon>Shewanella</taxon>
    </lineage>
</organism>
<dbReference type="InterPro" id="IPR006626">
    <property type="entry name" value="PbH1"/>
</dbReference>
<dbReference type="GO" id="GO:0004557">
    <property type="term" value="F:alpha-galactosidase activity"/>
    <property type="evidence" value="ECO:0007669"/>
    <property type="project" value="UniProtKB-EC"/>
</dbReference>
<dbReference type="HOGENOM" id="CLU_017693_0_0_6"/>
<evidence type="ECO:0000256" key="3">
    <source>
        <dbReference type="ARBA" id="ARBA00022729"/>
    </source>
</evidence>
<evidence type="ECO:0000256" key="7">
    <source>
        <dbReference type="SAM" id="SignalP"/>
    </source>
</evidence>
<evidence type="ECO:0000259" key="9">
    <source>
        <dbReference type="Pfam" id="PF23764"/>
    </source>
</evidence>
<evidence type="ECO:0000259" key="8">
    <source>
        <dbReference type="Pfam" id="PF23763"/>
    </source>
</evidence>
<dbReference type="SMART" id="SM00710">
    <property type="entry name" value="PbH1"/>
    <property type="match status" value="6"/>
</dbReference>
<dbReference type="InterPro" id="IPR056441">
    <property type="entry name" value="Beta-barrel_GLAA-B_II"/>
</dbReference>
<evidence type="ECO:0000256" key="2">
    <source>
        <dbReference type="ARBA" id="ARBA00001271"/>
    </source>
</evidence>
<comment type="catalytic activity">
    <reaction evidence="2">
        <text>Hydrolysis of terminal, non-reducing branched (1-&gt;3)-alpha-D-galactosidic residues, producing free D-galactose.</text>
        <dbReference type="EC" id="3.2.1.n1"/>
    </reaction>
</comment>
<dbReference type="SUPFAM" id="SSF51126">
    <property type="entry name" value="Pectin lyase-like"/>
    <property type="match status" value="1"/>
</dbReference>
<keyword evidence="3 7" id="KW-0732">Signal</keyword>
<sequence length="610" mass="69119" precursor="true">MKSIVPLVVILSCLFFTSFSKATQVIHLSPSAQDMTPVLAKALASVTESELKIVLDKGIYHFKPDYAKSGYRVITNHGNGVKKVIFSLEGFDSVEIEGNGAELVFHGQLAPFQFYRNNKVRVSDLSIDWDIPFTFTSEVLAVNSELGWIDIKPLPGNSYQVKNGQILFPNVDGFNYEYLGSSLAFEPVQKRVVHGAWDFKSKPDRVQKREDGVLRIHEKLKYYPPVGSWLNSKGDRHNDRYAPAFQVRNSKNIRFDGVKVHHALGMGFLFERSENIEILNSGVLLKDKQNGTRVISSTADATHFANCKGDILIENSRFENMLDDGVNVHGTYVMVESLLSHKSVRVELKHFEQQGFEFAAKGDEVWFVHQPDVHRRTVNEVTGVNRINERFIELSFKDSLPSQLQVGDLLENKTWNPNFTMRGNSIGDHRARSIVLKTPKEILIEDNHLYSMMSCIFMRGESFYWYESGAVEDVTIRNNVFENCAYSGKEHAVMYITPRLGKSFDSTQFFDSNIRFINNSVTTFDNRIVWADRVDGLIIEGNKITKIVDGAKPPLHPNSPVFEFTNSKNVELKGNRYIGDKKLLIKADSRSSETLKYDGSMGAKIEADKE</sequence>
<accession>B1KI62</accession>
<feature type="domain" description="GLAA-B beta-barrel" evidence="8">
    <location>
        <begin position="138"/>
        <end position="230"/>
    </location>
</feature>
<dbReference type="RefSeq" id="WP_012323886.1">
    <property type="nucleotide sequence ID" value="NC_010506.1"/>
</dbReference>
<dbReference type="CAZy" id="GH110">
    <property type="family name" value="Glycoside Hydrolase Family 110"/>
</dbReference>
<evidence type="ECO:0000313" key="11">
    <source>
        <dbReference type="Proteomes" id="UP000002168"/>
    </source>
</evidence>
<keyword evidence="6" id="KW-0326">Glycosidase</keyword>
<dbReference type="InterPro" id="IPR011050">
    <property type="entry name" value="Pectin_lyase_fold/virulence"/>
</dbReference>
<protein>
    <submittedName>
        <fullName evidence="10">Uncharacterized protein</fullName>
    </submittedName>
</protein>
<proteinExistence type="predicted"/>
<evidence type="ECO:0000256" key="4">
    <source>
        <dbReference type="ARBA" id="ARBA00022737"/>
    </source>
</evidence>
<keyword evidence="4" id="KW-0677">Repeat</keyword>